<dbReference type="InterPro" id="IPR033656">
    <property type="entry name" value="HisRS_anticodon"/>
</dbReference>
<dbReference type="Gene3D" id="3.30.930.10">
    <property type="entry name" value="Bira Bifunctional Protein, Domain 2"/>
    <property type="match status" value="1"/>
</dbReference>
<dbReference type="InterPro" id="IPR004154">
    <property type="entry name" value="Anticodon-bd"/>
</dbReference>
<evidence type="ECO:0000256" key="3">
    <source>
        <dbReference type="ARBA" id="ARBA00011738"/>
    </source>
</evidence>
<feature type="binding site" evidence="12">
    <location>
        <position position="156"/>
    </location>
    <ligand>
        <name>L-histidine</name>
        <dbReference type="ChEBI" id="CHEBI:57595"/>
    </ligand>
</feature>
<evidence type="ECO:0000256" key="11">
    <source>
        <dbReference type="HAMAP-Rule" id="MF_00127"/>
    </source>
</evidence>
<comment type="subcellular location">
    <subcellularLocation>
        <location evidence="1 11">Cytoplasm</location>
    </subcellularLocation>
</comment>
<dbReference type="GO" id="GO:0004821">
    <property type="term" value="F:histidine-tRNA ligase activity"/>
    <property type="evidence" value="ECO:0007669"/>
    <property type="project" value="UniProtKB-UniRule"/>
</dbReference>
<organism evidence="14 15">
    <name type="scientific">Anaerotruncus colihominis</name>
    <dbReference type="NCBI Taxonomy" id="169435"/>
    <lineage>
        <taxon>Bacteria</taxon>
        <taxon>Bacillati</taxon>
        <taxon>Bacillota</taxon>
        <taxon>Clostridia</taxon>
        <taxon>Eubacteriales</taxon>
        <taxon>Oscillospiraceae</taxon>
        <taxon>Anaerotruncus</taxon>
    </lineage>
</organism>
<feature type="binding site" evidence="12">
    <location>
        <position position="160"/>
    </location>
    <ligand>
        <name>L-histidine</name>
        <dbReference type="ChEBI" id="CHEBI:57595"/>
    </ligand>
</feature>
<comment type="subunit">
    <text evidence="3 11">Homodimer.</text>
</comment>
<dbReference type="OrthoDB" id="9800814at2"/>
<dbReference type="EMBL" id="QVME01000006">
    <property type="protein sequence ID" value="RGE66856.1"/>
    <property type="molecule type" value="Genomic_DNA"/>
</dbReference>
<evidence type="ECO:0000256" key="12">
    <source>
        <dbReference type="PIRSR" id="PIRSR001549-1"/>
    </source>
</evidence>
<evidence type="ECO:0000313" key="14">
    <source>
        <dbReference type="EMBL" id="RGE66856.1"/>
    </source>
</evidence>
<feature type="binding site" evidence="12">
    <location>
        <begin position="111"/>
        <end position="113"/>
    </location>
    <ligand>
        <name>L-histidine</name>
        <dbReference type="ChEBI" id="CHEBI:57595"/>
    </ligand>
</feature>
<sequence>MAIGRYSQGIGWNLCPPPGGWLLWEDNEMALLTSAPRGTQDVLPSQSARWRYIEETALDTARLFGFEEIRVPTFEHTELFNRSVGDTTDVVQKEMYTFFDKGDRSITLRPEGTAGVMRAILQNGLIGGPLPVKASYVVSCFRYEKPQAGRLREFHQFGVEMAGAASPAADAQVIALAKAVFDALGVTGLALEINSIGCPECRARYHEALRAYFQARAGELCDTCRARLEKNPMRILDCKSPVCSQIAAGAPRVLDYICDGCRAHFEGLKTRLDALGIAYTVNPAIVRGLDYYTRTVFEFVATGIGAQGTVCGGGRYDGLIEMLGGAPTPSIGFAMGLERLLLVMDQQGCAFPEPQRCTMYIGSTGEAASVRAMQLADGLRQEGFWAECDTVGRSVKAQMKYADKLGAKFSCILGDNELAAGKVTVKRMDNGTQTELTLDEDAFTRYVYHNTFEEIAESGPAPKLP</sequence>
<comment type="caution">
    <text evidence="14">The sequence shown here is derived from an EMBL/GenBank/DDBJ whole genome shotgun (WGS) entry which is preliminary data.</text>
</comment>
<dbReference type="Proteomes" id="UP000260828">
    <property type="component" value="Unassembled WGS sequence"/>
</dbReference>
<dbReference type="HAMAP" id="MF_00127">
    <property type="entry name" value="His_tRNA_synth"/>
    <property type="match status" value="1"/>
</dbReference>
<dbReference type="InterPro" id="IPR006195">
    <property type="entry name" value="aa-tRNA-synth_II"/>
</dbReference>
<comment type="similarity">
    <text evidence="2 11">Belongs to the class-II aminoacyl-tRNA synthetase family.</text>
</comment>
<feature type="binding site" evidence="12">
    <location>
        <begin position="291"/>
        <end position="292"/>
    </location>
    <ligand>
        <name>L-histidine</name>
        <dbReference type="ChEBI" id="CHEBI:57595"/>
    </ligand>
</feature>
<dbReference type="SUPFAM" id="SSF52954">
    <property type="entry name" value="Class II aaRS ABD-related"/>
    <property type="match status" value="1"/>
</dbReference>
<feature type="binding site" evidence="12">
    <location>
        <position position="287"/>
    </location>
    <ligand>
        <name>L-histidine</name>
        <dbReference type="ChEBI" id="CHEBI:57595"/>
    </ligand>
</feature>
<keyword evidence="4 11" id="KW-0963">Cytoplasm</keyword>
<protein>
    <recommendedName>
        <fullName evidence="11">Histidine--tRNA ligase</fullName>
        <ecNumber evidence="11">6.1.1.21</ecNumber>
    </recommendedName>
    <alternativeName>
        <fullName evidence="11">Histidyl-tRNA synthetase</fullName>
        <shortName evidence="11">HisRS</shortName>
    </alternativeName>
</protein>
<dbReference type="AlphaFoldDB" id="A0A3E3IIH1"/>
<accession>A0A3E3IIH1</accession>
<evidence type="ECO:0000259" key="13">
    <source>
        <dbReference type="PROSITE" id="PS50862"/>
    </source>
</evidence>
<evidence type="ECO:0000313" key="15">
    <source>
        <dbReference type="Proteomes" id="UP000260828"/>
    </source>
</evidence>
<dbReference type="PIRSF" id="PIRSF001549">
    <property type="entry name" value="His-tRNA_synth"/>
    <property type="match status" value="1"/>
</dbReference>
<dbReference type="InterPro" id="IPR036621">
    <property type="entry name" value="Anticodon-bd_dom_sf"/>
</dbReference>
<dbReference type="Pfam" id="PF03129">
    <property type="entry name" value="HGTP_anticodon"/>
    <property type="match status" value="1"/>
</dbReference>
<name>A0A3E3IIH1_9FIRM</name>
<dbReference type="GO" id="GO:0005524">
    <property type="term" value="F:ATP binding"/>
    <property type="evidence" value="ECO:0007669"/>
    <property type="project" value="UniProtKB-UniRule"/>
</dbReference>
<dbReference type="NCBIfam" id="TIGR00442">
    <property type="entry name" value="hisS"/>
    <property type="match status" value="1"/>
</dbReference>
<evidence type="ECO:0000256" key="6">
    <source>
        <dbReference type="ARBA" id="ARBA00022741"/>
    </source>
</evidence>
<keyword evidence="7 11" id="KW-0067">ATP-binding</keyword>
<evidence type="ECO:0000256" key="7">
    <source>
        <dbReference type="ARBA" id="ARBA00022840"/>
    </source>
</evidence>
<gene>
    <name evidence="11" type="primary">hisS</name>
    <name evidence="14" type="ORF">DXC40_11440</name>
</gene>
<dbReference type="Pfam" id="PF13393">
    <property type="entry name" value="tRNA-synt_His"/>
    <property type="match status" value="1"/>
</dbReference>
<keyword evidence="9 11" id="KW-0030">Aminoacyl-tRNA synthetase</keyword>
<dbReference type="InterPro" id="IPR004516">
    <property type="entry name" value="HisRS/HisZ"/>
</dbReference>
<evidence type="ECO:0000256" key="8">
    <source>
        <dbReference type="ARBA" id="ARBA00022917"/>
    </source>
</evidence>
<evidence type="ECO:0000256" key="4">
    <source>
        <dbReference type="ARBA" id="ARBA00022490"/>
    </source>
</evidence>
<evidence type="ECO:0000256" key="5">
    <source>
        <dbReference type="ARBA" id="ARBA00022598"/>
    </source>
</evidence>
<dbReference type="GO" id="GO:0006427">
    <property type="term" value="P:histidyl-tRNA aminoacylation"/>
    <property type="evidence" value="ECO:0007669"/>
    <property type="project" value="UniProtKB-UniRule"/>
</dbReference>
<reference evidence="14 15" key="1">
    <citation type="submission" date="2018-08" db="EMBL/GenBank/DDBJ databases">
        <title>A genome reference for cultivated species of the human gut microbiota.</title>
        <authorList>
            <person name="Zou Y."/>
            <person name="Xue W."/>
            <person name="Luo G."/>
        </authorList>
    </citation>
    <scope>NUCLEOTIDE SEQUENCE [LARGE SCALE GENOMIC DNA]</scope>
    <source>
        <strain evidence="14 15">TF05-12AC</strain>
    </source>
</reference>
<dbReference type="EC" id="6.1.1.21" evidence="11"/>
<proteinExistence type="inferred from homology"/>
<evidence type="ECO:0000256" key="9">
    <source>
        <dbReference type="ARBA" id="ARBA00023146"/>
    </source>
</evidence>
<dbReference type="GO" id="GO:0005737">
    <property type="term" value="C:cytoplasm"/>
    <property type="evidence" value="ECO:0007669"/>
    <property type="project" value="UniProtKB-SubCell"/>
</dbReference>
<dbReference type="CDD" id="cd00773">
    <property type="entry name" value="HisRS-like_core"/>
    <property type="match status" value="1"/>
</dbReference>
<dbReference type="GO" id="GO:0140096">
    <property type="term" value="F:catalytic activity, acting on a protein"/>
    <property type="evidence" value="ECO:0007669"/>
    <property type="project" value="UniProtKB-ARBA"/>
</dbReference>
<dbReference type="InterPro" id="IPR041715">
    <property type="entry name" value="HisRS-like_core"/>
</dbReference>
<keyword evidence="5 11" id="KW-0436">Ligase</keyword>
<dbReference type="FunFam" id="3.30.930.10:FF:000005">
    <property type="entry name" value="Histidine--tRNA ligase"/>
    <property type="match status" value="1"/>
</dbReference>
<dbReference type="SUPFAM" id="SSF55681">
    <property type="entry name" value="Class II aaRS and biotin synthetases"/>
    <property type="match status" value="1"/>
</dbReference>
<dbReference type="PROSITE" id="PS50862">
    <property type="entry name" value="AA_TRNA_LIGASE_II"/>
    <property type="match status" value="1"/>
</dbReference>
<dbReference type="InterPro" id="IPR015807">
    <property type="entry name" value="His-tRNA-ligase"/>
</dbReference>
<feature type="domain" description="Aminoacyl-transfer RNA synthetases class-II family profile" evidence="13">
    <location>
        <begin position="51"/>
        <end position="352"/>
    </location>
</feature>
<evidence type="ECO:0000256" key="10">
    <source>
        <dbReference type="ARBA" id="ARBA00047639"/>
    </source>
</evidence>
<dbReference type="PANTHER" id="PTHR43707:SF1">
    <property type="entry name" value="HISTIDINE--TRNA LIGASE, MITOCHONDRIAL-RELATED"/>
    <property type="match status" value="1"/>
</dbReference>
<dbReference type="PANTHER" id="PTHR43707">
    <property type="entry name" value="HISTIDYL-TRNA SYNTHETASE"/>
    <property type="match status" value="1"/>
</dbReference>
<keyword evidence="8 11" id="KW-0648">Protein biosynthesis</keyword>
<dbReference type="GO" id="GO:0016740">
    <property type="term" value="F:transferase activity"/>
    <property type="evidence" value="ECO:0007669"/>
    <property type="project" value="UniProtKB-ARBA"/>
</dbReference>
<comment type="catalytic activity">
    <reaction evidence="10 11">
        <text>tRNA(His) + L-histidine + ATP = L-histidyl-tRNA(His) + AMP + diphosphate + H(+)</text>
        <dbReference type="Rhea" id="RHEA:17313"/>
        <dbReference type="Rhea" id="RHEA-COMP:9665"/>
        <dbReference type="Rhea" id="RHEA-COMP:9689"/>
        <dbReference type="ChEBI" id="CHEBI:15378"/>
        <dbReference type="ChEBI" id="CHEBI:30616"/>
        <dbReference type="ChEBI" id="CHEBI:33019"/>
        <dbReference type="ChEBI" id="CHEBI:57595"/>
        <dbReference type="ChEBI" id="CHEBI:78442"/>
        <dbReference type="ChEBI" id="CHEBI:78527"/>
        <dbReference type="ChEBI" id="CHEBI:456215"/>
        <dbReference type="EC" id="6.1.1.21"/>
    </reaction>
</comment>
<feature type="binding site" evidence="12">
    <location>
        <position position="142"/>
    </location>
    <ligand>
        <name>L-histidine</name>
        <dbReference type="ChEBI" id="CHEBI:57595"/>
    </ligand>
</feature>
<evidence type="ECO:0000256" key="1">
    <source>
        <dbReference type="ARBA" id="ARBA00004496"/>
    </source>
</evidence>
<dbReference type="InterPro" id="IPR045864">
    <property type="entry name" value="aa-tRNA-synth_II/BPL/LPL"/>
</dbReference>
<evidence type="ECO:0000256" key="2">
    <source>
        <dbReference type="ARBA" id="ARBA00008226"/>
    </source>
</evidence>
<keyword evidence="6 11" id="KW-0547">Nucleotide-binding</keyword>
<dbReference type="CDD" id="cd00859">
    <property type="entry name" value="HisRS_anticodon"/>
    <property type="match status" value="1"/>
</dbReference>
<dbReference type="Gene3D" id="3.40.50.800">
    <property type="entry name" value="Anticodon-binding domain"/>
    <property type="match status" value="1"/>
</dbReference>